<keyword evidence="1" id="KW-0812">Transmembrane</keyword>
<name>A0A2K6K9K0_RHIBE</name>
<organism evidence="2 3">
    <name type="scientific">Rhinopithecus bieti</name>
    <name type="common">Black snub-nosed monkey</name>
    <name type="synonym">Pygathrix bieti</name>
    <dbReference type="NCBI Taxonomy" id="61621"/>
    <lineage>
        <taxon>Eukaryota</taxon>
        <taxon>Metazoa</taxon>
        <taxon>Chordata</taxon>
        <taxon>Craniata</taxon>
        <taxon>Vertebrata</taxon>
        <taxon>Euteleostomi</taxon>
        <taxon>Mammalia</taxon>
        <taxon>Eutheria</taxon>
        <taxon>Euarchontoglires</taxon>
        <taxon>Primates</taxon>
        <taxon>Haplorrhini</taxon>
        <taxon>Catarrhini</taxon>
        <taxon>Cercopithecidae</taxon>
        <taxon>Colobinae</taxon>
        <taxon>Rhinopithecus</taxon>
    </lineage>
</organism>
<keyword evidence="1" id="KW-0472">Membrane</keyword>
<dbReference type="Proteomes" id="UP000233180">
    <property type="component" value="Unassembled WGS sequence"/>
</dbReference>
<reference evidence="2" key="2">
    <citation type="submission" date="2025-08" db="UniProtKB">
        <authorList>
            <consortium name="Ensembl"/>
        </authorList>
    </citation>
    <scope>IDENTIFICATION</scope>
</reference>
<sequence>MLWFTNHLVVYIFCRNWPTQRTVRVGLLSERPNLASRLLGVATADRMGNSLFVLIFVKMSVIFHIVFPFSKRPSVRCQM</sequence>
<dbReference type="Ensembl" id="ENSRBIT00000031558.1">
    <property type="protein sequence ID" value="ENSRBIP00000007955.1"/>
    <property type="gene ID" value="ENSRBIG00000027891.1"/>
</dbReference>
<evidence type="ECO:0000256" key="1">
    <source>
        <dbReference type="SAM" id="Phobius"/>
    </source>
</evidence>
<protein>
    <submittedName>
        <fullName evidence="2">Uncharacterized protein</fullName>
    </submittedName>
</protein>
<proteinExistence type="predicted"/>
<dbReference type="OMA" id="VYIFCRS"/>
<dbReference type="AlphaFoldDB" id="A0A2K6K9K0"/>
<reference evidence="2 3" key="1">
    <citation type="submission" date="2016-06" db="EMBL/GenBank/DDBJ databases">
        <title>Genome of Rhinopithecus bieti.</title>
        <authorList>
            <person name="Wu"/>
            <person name="C.-I. and Zhang"/>
            <person name="Y."/>
        </authorList>
    </citation>
    <scope>NUCLEOTIDE SEQUENCE</scope>
</reference>
<dbReference type="GeneTree" id="ENSGT00910000147032"/>
<keyword evidence="3" id="KW-1185">Reference proteome</keyword>
<evidence type="ECO:0000313" key="3">
    <source>
        <dbReference type="Proteomes" id="UP000233180"/>
    </source>
</evidence>
<reference evidence="2" key="3">
    <citation type="submission" date="2025-09" db="UniProtKB">
        <authorList>
            <consortium name="Ensembl"/>
        </authorList>
    </citation>
    <scope>IDENTIFICATION</scope>
</reference>
<accession>A0A2K6K9K0</accession>
<evidence type="ECO:0000313" key="2">
    <source>
        <dbReference type="Ensembl" id="ENSRBIP00000007955.1"/>
    </source>
</evidence>
<keyword evidence="1" id="KW-1133">Transmembrane helix</keyword>
<feature type="transmembrane region" description="Helical" evidence="1">
    <location>
        <begin position="51"/>
        <end position="69"/>
    </location>
</feature>